<comment type="pathway">
    <text evidence="1">Protein modification; protein ubiquitination.</text>
</comment>
<organism evidence="3 4">
    <name type="scientific">Engystomops pustulosus</name>
    <name type="common">Tungara frog</name>
    <name type="synonym">Physalaemus pustulosus</name>
    <dbReference type="NCBI Taxonomy" id="76066"/>
    <lineage>
        <taxon>Eukaryota</taxon>
        <taxon>Metazoa</taxon>
        <taxon>Chordata</taxon>
        <taxon>Craniata</taxon>
        <taxon>Vertebrata</taxon>
        <taxon>Euteleostomi</taxon>
        <taxon>Amphibia</taxon>
        <taxon>Batrachia</taxon>
        <taxon>Anura</taxon>
        <taxon>Neobatrachia</taxon>
        <taxon>Hyloidea</taxon>
        <taxon>Leptodactylidae</taxon>
        <taxon>Leiuperinae</taxon>
        <taxon>Engystomops</taxon>
    </lineage>
</organism>
<dbReference type="SMART" id="SM00969">
    <property type="entry name" value="SOCS_box"/>
    <property type="match status" value="1"/>
</dbReference>
<proteinExistence type="predicted"/>
<dbReference type="InterPro" id="IPR036036">
    <property type="entry name" value="SOCS_box-like_dom_sf"/>
</dbReference>
<accession>A0AAV7A4B2</accession>
<reference evidence="3" key="1">
    <citation type="thesis" date="2020" institute="ProQuest LLC" country="789 East Eisenhower Parkway, Ann Arbor, MI, USA">
        <title>Comparative Genomics and Chromosome Evolution.</title>
        <authorList>
            <person name="Mudd A.B."/>
        </authorList>
    </citation>
    <scope>NUCLEOTIDE SEQUENCE</scope>
    <source>
        <strain evidence="3">237g6f4</strain>
        <tissue evidence="3">Blood</tissue>
    </source>
</reference>
<evidence type="ECO:0000313" key="4">
    <source>
        <dbReference type="Proteomes" id="UP000824782"/>
    </source>
</evidence>
<dbReference type="EMBL" id="WNYA01000010">
    <property type="protein sequence ID" value="KAG8553791.1"/>
    <property type="molecule type" value="Genomic_DNA"/>
</dbReference>
<dbReference type="GO" id="GO:0035556">
    <property type="term" value="P:intracellular signal transduction"/>
    <property type="evidence" value="ECO:0007669"/>
    <property type="project" value="InterPro"/>
</dbReference>
<dbReference type="AlphaFoldDB" id="A0AAV7A4B2"/>
<comment type="caution">
    <text evidence="3">The sequence shown here is derived from an EMBL/GenBank/DDBJ whole genome shotgun (WGS) entry which is preliminary data.</text>
</comment>
<evidence type="ECO:0000256" key="1">
    <source>
        <dbReference type="ARBA" id="ARBA00004906"/>
    </source>
</evidence>
<name>A0AAV7A4B2_ENGPU</name>
<dbReference type="Pfam" id="PF07525">
    <property type="entry name" value="SOCS_box"/>
    <property type="match status" value="1"/>
</dbReference>
<protein>
    <recommendedName>
        <fullName evidence="2">SOCS box domain-containing protein</fullName>
    </recommendedName>
</protein>
<gene>
    <name evidence="3" type="ORF">GDO81_003546</name>
</gene>
<sequence>MLDFFRSRKERVRRANIRERKALHSKIMDAVHKKNPEELRLLLTSDEVQKSFERIGKGVLFRCLNCAVMGRDSECVEEILKAGAYQCREEFCRPLTRVMYLGEDRLLQLLLKYGESPDSEWELPLFLAVRRAELSMFRTLLLYGADPDHNISKPHSKYVSPYTQSLLGLCLAENYEEAFVKLLIAFGANMYSPEVQRSLNSADNDAAKLLLREKAHPRPLKSQCRISIRRLLKQVGKLLLIGQLEIPNQLVAYLQYCNELDYPEKLPRYFEVKAQEYKDARKWISIDSPGQPF</sequence>
<dbReference type="SUPFAM" id="SSF48403">
    <property type="entry name" value="Ankyrin repeat"/>
    <property type="match status" value="1"/>
</dbReference>
<dbReference type="Gene3D" id="1.25.40.20">
    <property type="entry name" value="Ankyrin repeat-containing domain"/>
    <property type="match status" value="1"/>
</dbReference>
<dbReference type="SUPFAM" id="SSF158235">
    <property type="entry name" value="SOCS box-like"/>
    <property type="match status" value="1"/>
</dbReference>
<dbReference type="PROSITE" id="PS50225">
    <property type="entry name" value="SOCS"/>
    <property type="match status" value="1"/>
</dbReference>
<evidence type="ECO:0000313" key="3">
    <source>
        <dbReference type="EMBL" id="KAG8553791.1"/>
    </source>
</evidence>
<feature type="domain" description="SOCS box" evidence="2">
    <location>
        <begin position="211"/>
        <end position="256"/>
    </location>
</feature>
<dbReference type="InterPro" id="IPR036770">
    <property type="entry name" value="Ankyrin_rpt-contain_sf"/>
</dbReference>
<dbReference type="Proteomes" id="UP000824782">
    <property type="component" value="Unassembled WGS sequence"/>
</dbReference>
<keyword evidence="4" id="KW-1185">Reference proteome</keyword>
<evidence type="ECO:0000259" key="2">
    <source>
        <dbReference type="PROSITE" id="PS50225"/>
    </source>
</evidence>
<dbReference type="InterPro" id="IPR001496">
    <property type="entry name" value="SOCS_box"/>
</dbReference>